<evidence type="ECO:0000256" key="1">
    <source>
        <dbReference type="ARBA" id="ARBA00009865"/>
    </source>
</evidence>
<dbReference type="RefSeq" id="WP_199021632.1">
    <property type="nucleotide sequence ID" value="NZ_JAELUP010000113.1"/>
</dbReference>
<dbReference type="CDD" id="cd18825">
    <property type="entry name" value="GH43_CtGH43-like"/>
    <property type="match status" value="1"/>
</dbReference>
<dbReference type="Proteomes" id="UP000640274">
    <property type="component" value="Unassembled WGS sequence"/>
</dbReference>
<proteinExistence type="inferred from homology"/>
<keyword evidence="2 4" id="KW-0378">Hydrolase</keyword>
<organism evidence="5 6">
    <name type="scientific">Paenibacillus roseus</name>
    <dbReference type="NCBI Taxonomy" id="2798579"/>
    <lineage>
        <taxon>Bacteria</taxon>
        <taxon>Bacillati</taxon>
        <taxon>Bacillota</taxon>
        <taxon>Bacilli</taxon>
        <taxon>Bacillales</taxon>
        <taxon>Paenibacillaceae</taxon>
        <taxon>Paenibacillus</taxon>
    </lineage>
</organism>
<accession>A0A934JBC2</accession>
<name>A0A934JBC2_9BACL</name>
<evidence type="ECO:0000256" key="4">
    <source>
        <dbReference type="RuleBase" id="RU361187"/>
    </source>
</evidence>
<dbReference type="EMBL" id="JAELUP010000113">
    <property type="protein sequence ID" value="MBJ6364026.1"/>
    <property type="molecule type" value="Genomic_DNA"/>
</dbReference>
<dbReference type="SUPFAM" id="SSF75005">
    <property type="entry name" value="Arabinanase/levansucrase/invertase"/>
    <property type="match status" value="1"/>
</dbReference>
<dbReference type="GO" id="GO:0004553">
    <property type="term" value="F:hydrolase activity, hydrolyzing O-glycosyl compounds"/>
    <property type="evidence" value="ECO:0007669"/>
    <property type="project" value="InterPro"/>
</dbReference>
<gene>
    <name evidence="5" type="ORF">JFN88_22680</name>
</gene>
<comment type="caution">
    <text evidence="5">The sequence shown here is derived from an EMBL/GenBank/DDBJ whole genome shotgun (WGS) entry which is preliminary data.</text>
</comment>
<evidence type="ECO:0000313" key="5">
    <source>
        <dbReference type="EMBL" id="MBJ6364026.1"/>
    </source>
</evidence>
<comment type="similarity">
    <text evidence="1 4">Belongs to the glycosyl hydrolase 43 family.</text>
</comment>
<protein>
    <submittedName>
        <fullName evidence="5">Family 43 glycosylhydrolase</fullName>
    </submittedName>
</protein>
<dbReference type="InterPro" id="IPR023296">
    <property type="entry name" value="Glyco_hydro_beta-prop_sf"/>
</dbReference>
<dbReference type="AlphaFoldDB" id="A0A934JBC2"/>
<dbReference type="Gene3D" id="2.115.10.20">
    <property type="entry name" value="Glycosyl hydrolase domain, family 43"/>
    <property type="match status" value="1"/>
</dbReference>
<evidence type="ECO:0000256" key="3">
    <source>
        <dbReference type="ARBA" id="ARBA00023295"/>
    </source>
</evidence>
<sequence length="327" mass="36828">MADITNKEYSCFNPGTRWNDQDGQPIQAHGGGVLFWEGKYYWYGENKDAPTEAAGACGYRTDVVGISCYTSDDLYNWTYEGLVLSAEPEDINHDLHPSKIMERPKVIYNSSTRQFVMWMHIDNSEYTLAKAGISVSASPTGPFRYLGSIFPNGADSRDLTLFQDDNGKAYLIHSSDWNKTLLISELNSDYTNVTGNFSRAFIDQYREAPAVFKRGGTYYMITSGCTGWAPNIALYAEATSMMGLWGLKDNPCQGPDARKTFHAQSTFVLPLQGKQDAFIFMADIWIPNNLSESKYVWLPISFDEDGIQINWSDQWDLSVFDHPETGT</sequence>
<keyword evidence="3 4" id="KW-0326">Glycosidase</keyword>
<dbReference type="Pfam" id="PF04616">
    <property type="entry name" value="Glyco_hydro_43"/>
    <property type="match status" value="1"/>
</dbReference>
<dbReference type="GO" id="GO:0005975">
    <property type="term" value="P:carbohydrate metabolic process"/>
    <property type="evidence" value="ECO:0007669"/>
    <property type="project" value="InterPro"/>
</dbReference>
<keyword evidence="6" id="KW-1185">Reference proteome</keyword>
<evidence type="ECO:0000313" key="6">
    <source>
        <dbReference type="Proteomes" id="UP000640274"/>
    </source>
</evidence>
<reference evidence="5" key="1">
    <citation type="submission" date="2020-12" db="EMBL/GenBank/DDBJ databases">
        <authorList>
            <person name="Huq M.A."/>
        </authorList>
    </citation>
    <scope>NUCLEOTIDE SEQUENCE</scope>
    <source>
        <strain evidence="5">MAHUQ-46</strain>
    </source>
</reference>
<dbReference type="PANTHER" id="PTHR22925:SF3">
    <property type="entry name" value="GLYCOSYL HYDROLASE FAMILY PROTEIN 43"/>
    <property type="match status" value="1"/>
</dbReference>
<evidence type="ECO:0000256" key="2">
    <source>
        <dbReference type="ARBA" id="ARBA00022801"/>
    </source>
</evidence>
<dbReference type="InterPro" id="IPR006710">
    <property type="entry name" value="Glyco_hydro_43"/>
</dbReference>
<dbReference type="PANTHER" id="PTHR22925">
    <property type="entry name" value="GLYCOSYL HYDROLASE 43 FAMILY MEMBER"/>
    <property type="match status" value="1"/>
</dbReference>